<dbReference type="GO" id="GO:0004400">
    <property type="term" value="F:histidinol-phosphate transaminase activity"/>
    <property type="evidence" value="ECO:0007669"/>
    <property type="project" value="UniProtKB-EC"/>
</dbReference>
<comment type="similarity">
    <text evidence="2 9">Belongs to the class-II pyridoxal-phosphate-dependent aminotransferase family. Histidinol-phosphate aminotransferase subfamily.</text>
</comment>
<evidence type="ECO:0000256" key="4">
    <source>
        <dbReference type="ARBA" id="ARBA00022576"/>
    </source>
</evidence>
<evidence type="ECO:0000313" key="11">
    <source>
        <dbReference type="EMBL" id="MBD8498420.1"/>
    </source>
</evidence>
<dbReference type="SUPFAM" id="SSF53383">
    <property type="entry name" value="PLP-dependent transferases"/>
    <property type="match status" value="1"/>
</dbReference>
<dbReference type="HAMAP" id="MF_01023">
    <property type="entry name" value="HisC_aminotrans_2"/>
    <property type="match status" value="1"/>
</dbReference>
<dbReference type="RefSeq" id="WP_192024804.1">
    <property type="nucleotide sequence ID" value="NZ_JACYTN010000004.1"/>
</dbReference>
<reference evidence="11 12" key="1">
    <citation type="submission" date="2020-09" db="EMBL/GenBank/DDBJ databases">
        <title>Paenibacillus sp. CAU 1523 isolated from sand of Haeundae Beach.</title>
        <authorList>
            <person name="Kim W."/>
        </authorList>
    </citation>
    <scope>NUCLEOTIDE SEQUENCE [LARGE SCALE GENOMIC DNA]</scope>
    <source>
        <strain evidence="11 12">CAU 1523</strain>
    </source>
</reference>
<comment type="cofactor">
    <cofactor evidence="1 9">
        <name>pyridoxal 5'-phosphate</name>
        <dbReference type="ChEBI" id="CHEBI:597326"/>
    </cofactor>
</comment>
<dbReference type="PANTHER" id="PTHR42885:SF2">
    <property type="entry name" value="HISTIDINOL-PHOSPHATE AMINOTRANSFERASE"/>
    <property type="match status" value="1"/>
</dbReference>
<evidence type="ECO:0000313" key="12">
    <source>
        <dbReference type="Proteomes" id="UP000634529"/>
    </source>
</evidence>
<dbReference type="EMBL" id="JACYTN010000004">
    <property type="protein sequence ID" value="MBD8498420.1"/>
    <property type="molecule type" value="Genomic_DNA"/>
</dbReference>
<dbReference type="Pfam" id="PF00155">
    <property type="entry name" value="Aminotran_1_2"/>
    <property type="match status" value="1"/>
</dbReference>
<dbReference type="PANTHER" id="PTHR42885">
    <property type="entry name" value="HISTIDINOL-PHOSPHATE AMINOTRANSFERASE-RELATED"/>
    <property type="match status" value="1"/>
</dbReference>
<name>A0ABR9AWE1_9BACL</name>
<feature type="modified residue" description="N6-(pyridoxal phosphate)lysine" evidence="9">
    <location>
        <position position="211"/>
    </location>
</feature>
<dbReference type="PROSITE" id="PS00599">
    <property type="entry name" value="AA_TRANSFER_CLASS_2"/>
    <property type="match status" value="1"/>
</dbReference>
<evidence type="ECO:0000256" key="7">
    <source>
        <dbReference type="ARBA" id="ARBA00022898"/>
    </source>
</evidence>
<gene>
    <name evidence="9" type="primary">hisC</name>
    <name evidence="11" type="ORF">IFO66_08845</name>
</gene>
<comment type="caution">
    <text evidence="11">The sequence shown here is derived from an EMBL/GenBank/DDBJ whole genome shotgun (WGS) entry which is preliminary data.</text>
</comment>
<evidence type="ECO:0000256" key="5">
    <source>
        <dbReference type="ARBA" id="ARBA00022605"/>
    </source>
</evidence>
<dbReference type="Gene3D" id="3.40.640.10">
    <property type="entry name" value="Type I PLP-dependent aspartate aminotransferase-like (Major domain)"/>
    <property type="match status" value="1"/>
</dbReference>
<keyword evidence="7 9" id="KW-0663">Pyridoxal phosphate</keyword>
<accession>A0ABR9AWE1</accession>
<dbReference type="InterPro" id="IPR004839">
    <property type="entry name" value="Aminotransferase_I/II_large"/>
</dbReference>
<dbReference type="InterPro" id="IPR015421">
    <property type="entry name" value="PyrdxlP-dep_Trfase_major"/>
</dbReference>
<comment type="pathway">
    <text evidence="9">Amino-acid biosynthesis; L-histidine biosynthesis; L-histidine from 5-phospho-alpha-D-ribose 1-diphosphate: step 7/9.</text>
</comment>
<evidence type="ECO:0000256" key="8">
    <source>
        <dbReference type="ARBA" id="ARBA00023102"/>
    </source>
</evidence>
<dbReference type="InterPro" id="IPR001917">
    <property type="entry name" value="Aminotrans_II_pyridoxalP_BS"/>
</dbReference>
<comment type="catalytic activity">
    <reaction evidence="9">
        <text>L-histidinol phosphate + 2-oxoglutarate = 3-(imidazol-4-yl)-2-oxopropyl phosphate + L-glutamate</text>
        <dbReference type="Rhea" id="RHEA:23744"/>
        <dbReference type="ChEBI" id="CHEBI:16810"/>
        <dbReference type="ChEBI" id="CHEBI:29985"/>
        <dbReference type="ChEBI" id="CHEBI:57766"/>
        <dbReference type="ChEBI" id="CHEBI:57980"/>
        <dbReference type="EC" id="2.6.1.9"/>
    </reaction>
</comment>
<dbReference type="InterPro" id="IPR015422">
    <property type="entry name" value="PyrdxlP-dep_Trfase_small"/>
</dbReference>
<evidence type="ECO:0000256" key="2">
    <source>
        <dbReference type="ARBA" id="ARBA00007970"/>
    </source>
</evidence>
<keyword evidence="6 9" id="KW-0808">Transferase</keyword>
<dbReference type="Gene3D" id="3.90.1150.10">
    <property type="entry name" value="Aspartate Aminotransferase, domain 1"/>
    <property type="match status" value="1"/>
</dbReference>
<sequence>MVIKSSVLQLEPYISGIQPKRDPGVIKLNSNENPYPPTPMIQQWLQSFAMQELRYYPDATSTELRRAIGKVYGIDPSQVFCGNGSDEVLSVLFNICFDAGDTIVTPYPTYTLYKTLADIHQLHCVYVDTDEQFEISIENMLKPASQGIFIANPNAQTGRLLELAQIEQLLQQYEGVVVIDEAYIDFAGPHASALSLLEKYPNLVVIRTFSKSYSLCGARVGYCFASADFVAAMDKCKDSYNLNVISQNMARLAVEDQDYFMANVARVNQTREKLSEALVRLDYEVFPSNGNFLLCRPRRHQAKEIYDYLLQHHIYIRYFPSPRLSDKLRISIGTDDEIAVLLERLNDYEHTVIAIDE</sequence>
<dbReference type="InterPro" id="IPR015424">
    <property type="entry name" value="PyrdxlP-dep_Trfase"/>
</dbReference>
<evidence type="ECO:0000256" key="1">
    <source>
        <dbReference type="ARBA" id="ARBA00001933"/>
    </source>
</evidence>
<keyword evidence="5 9" id="KW-0028">Amino-acid biosynthesis</keyword>
<feature type="domain" description="Aminotransferase class I/classII large" evidence="10">
    <location>
        <begin position="24"/>
        <end position="345"/>
    </location>
</feature>
<organism evidence="11 12">
    <name type="scientific">Paenibacillus arenosi</name>
    <dbReference type="NCBI Taxonomy" id="2774142"/>
    <lineage>
        <taxon>Bacteria</taxon>
        <taxon>Bacillati</taxon>
        <taxon>Bacillota</taxon>
        <taxon>Bacilli</taxon>
        <taxon>Bacillales</taxon>
        <taxon>Paenibacillaceae</taxon>
        <taxon>Paenibacillus</taxon>
    </lineage>
</organism>
<dbReference type="Proteomes" id="UP000634529">
    <property type="component" value="Unassembled WGS sequence"/>
</dbReference>
<evidence type="ECO:0000259" key="10">
    <source>
        <dbReference type="Pfam" id="PF00155"/>
    </source>
</evidence>
<dbReference type="EC" id="2.6.1.9" evidence="9"/>
<comment type="subunit">
    <text evidence="3 9">Homodimer.</text>
</comment>
<evidence type="ECO:0000256" key="6">
    <source>
        <dbReference type="ARBA" id="ARBA00022679"/>
    </source>
</evidence>
<dbReference type="NCBIfam" id="TIGR01141">
    <property type="entry name" value="hisC"/>
    <property type="match status" value="1"/>
</dbReference>
<evidence type="ECO:0000256" key="3">
    <source>
        <dbReference type="ARBA" id="ARBA00011738"/>
    </source>
</evidence>
<evidence type="ECO:0000256" key="9">
    <source>
        <dbReference type="HAMAP-Rule" id="MF_01023"/>
    </source>
</evidence>
<protein>
    <recommendedName>
        <fullName evidence="9">Histidinol-phosphate aminotransferase</fullName>
        <ecNumber evidence="9">2.6.1.9</ecNumber>
    </recommendedName>
    <alternativeName>
        <fullName evidence="9">Imidazole acetol-phosphate transaminase</fullName>
    </alternativeName>
</protein>
<keyword evidence="12" id="KW-1185">Reference proteome</keyword>
<proteinExistence type="inferred from homology"/>
<dbReference type="CDD" id="cd00609">
    <property type="entry name" value="AAT_like"/>
    <property type="match status" value="1"/>
</dbReference>
<keyword evidence="4 9" id="KW-0032">Aminotransferase</keyword>
<keyword evidence="8 9" id="KW-0368">Histidine biosynthesis</keyword>
<dbReference type="InterPro" id="IPR005861">
    <property type="entry name" value="HisP_aminotrans"/>
</dbReference>